<dbReference type="PANTHER" id="PTHR23284:SF0">
    <property type="entry name" value="PROLACTIN REGULATORY ELEMENT-BINDING PROTEIN"/>
    <property type="match status" value="1"/>
</dbReference>
<keyword evidence="6" id="KW-0256">Endoplasmic reticulum</keyword>
<dbReference type="InterPro" id="IPR001680">
    <property type="entry name" value="WD40_rpt"/>
</dbReference>
<dbReference type="AlphaFoldDB" id="A0A3G2S4J5"/>
<organism evidence="11 12">
    <name type="scientific">Malassezia restricta (strain ATCC 96810 / NBRC 103918 / CBS 7877)</name>
    <name type="common">Seborrheic dermatitis infection agent</name>
    <dbReference type="NCBI Taxonomy" id="425264"/>
    <lineage>
        <taxon>Eukaryota</taxon>
        <taxon>Fungi</taxon>
        <taxon>Dikarya</taxon>
        <taxon>Basidiomycota</taxon>
        <taxon>Ustilaginomycotina</taxon>
        <taxon>Malasseziomycetes</taxon>
        <taxon>Malasseziales</taxon>
        <taxon>Malasseziaceae</taxon>
        <taxon>Malassezia</taxon>
    </lineage>
</organism>
<dbReference type="SMART" id="SM00320">
    <property type="entry name" value="WD40"/>
    <property type="match status" value="3"/>
</dbReference>
<evidence type="ECO:0000313" key="12">
    <source>
        <dbReference type="Proteomes" id="UP000269793"/>
    </source>
</evidence>
<keyword evidence="2" id="KW-0813">Transport</keyword>
<dbReference type="Gene3D" id="2.130.10.10">
    <property type="entry name" value="YVTN repeat-like/Quinoprotein amine dehydrogenase"/>
    <property type="match status" value="1"/>
</dbReference>
<keyword evidence="3" id="KW-0853">WD repeat</keyword>
<name>A0A3G2S4J5_MALR7</name>
<evidence type="ECO:0000256" key="10">
    <source>
        <dbReference type="ARBA" id="ARBA00023136"/>
    </source>
</evidence>
<dbReference type="InterPro" id="IPR015943">
    <property type="entry name" value="WD40/YVTN_repeat-like_dom_sf"/>
</dbReference>
<evidence type="ECO:0000313" key="11">
    <source>
        <dbReference type="EMBL" id="AYO41107.1"/>
    </source>
</evidence>
<evidence type="ECO:0000256" key="2">
    <source>
        <dbReference type="ARBA" id="ARBA00022448"/>
    </source>
</evidence>
<evidence type="ECO:0000256" key="7">
    <source>
        <dbReference type="ARBA" id="ARBA00022892"/>
    </source>
</evidence>
<evidence type="ECO:0000256" key="1">
    <source>
        <dbReference type="ARBA" id="ARBA00004648"/>
    </source>
</evidence>
<dbReference type="PROSITE" id="PS51257">
    <property type="entry name" value="PROKAR_LIPOPROTEIN"/>
    <property type="match status" value="1"/>
</dbReference>
<dbReference type="STRING" id="425264.A0A3G2S4J5"/>
<dbReference type="GO" id="GO:0015031">
    <property type="term" value="P:protein transport"/>
    <property type="evidence" value="ECO:0007669"/>
    <property type="project" value="UniProtKB-KW"/>
</dbReference>
<evidence type="ECO:0000256" key="3">
    <source>
        <dbReference type="ARBA" id="ARBA00022574"/>
    </source>
</evidence>
<dbReference type="SUPFAM" id="SSF50998">
    <property type="entry name" value="Quinoprotein alcohol dehydrogenase-like"/>
    <property type="match status" value="1"/>
</dbReference>
<keyword evidence="8" id="KW-0653">Protein transport</keyword>
<dbReference type="GO" id="GO:0005085">
    <property type="term" value="F:guanyl-nucleotide exchange factor activity"/>
    <property type="evidence" value="ECO:0007669"/>
    <property type="project" value="InterPro"/>
</dbReference>
<evidence type="ECO:0000256" key="5">
    <source>
        <dbReference type="ARBA" id="ARBA00022737"/>
    </source>
</evidence>
<dbReference type="EMBL" id="CP033148">
    <property type="protein sequence ID" value="AYO41107.1"/>
    <property type="molecule type" value="Genomic_DNA"/>
</dbReference>
<dbReference type="InterPro" id="IPR011047">
    <property type="entry name" value="Quinoprotein_ADH-like_sf"/>
</dbReference>
<proteinExistence type="predicted"/>
<protein>
    <submittedName>
        <fullName evidence="11">Guanine nucleotide-exchange factor SED4</fullName>
    </submittedName>
</protein>
<keyword evidence="9" id="KW-1133">Transmembrane helix</keyword>
<dbReference type="VEuPathDB" id="FungiDB:DNF11_0157"/>
<evidence type="ECO:0000256" key="8">
    <source>
        <dbReference type="ARBA" id="ARBA00022927"/>
    </source>
</evidence>
<dbReference type="Proteomes" id="UP000269793">
    <property type="component" value="Chromosome I"/>
</dbReference>
<keyword evidence="7" id="KW-0931">ER-Golgi transport</keyword>
<dbReference type="PANTHER" id="PTHR23284">
    <property type="entry name" value="PROLACTIN REGULATORY ELEMENT BINDING PROTEIN"/>
    <property type="match status" value="1"/>
</dbReference>
<gene>
    <name evidence="11" type="primary">SED4</name>
    <name evidence="11" type="ORF">DNF11_0157</name>
</gene>
<comment type="subcellular location">
    <subcellularLocation>
        <location evidence="1">Endoplasmic reticulum membrane</location>
        <topology evidence="1">Single-pass type II membrane protein</topology>
    </subcellularLocation>
</comment>
<dbReference type="GO" id="GO:0003400">
    <property type="term" value="P:regulation of COPII vesicle coating"/>
    <property type="evidence" value="ECO:0007669"/>
    <property type="project" value="TreeGrafter"/>
</dbReference>
<keyword evidence="4" id="KW-0812">Transmembrane</keyword>
<sequence length="378" mass="41138">MVHRHSTLSTGWPVYAISFLDNRHFVYAGGGGACRTGVPNMLRATEIQWPSPEPDAAPSLCQSGEITLRSDEDAPMCLAVNPYHAHLVCGINAPAEQMQRPTERGNEHVRVFTYDVQSHPAARAQAEALTTDIRLYMSMASLGITDPEHYQKTVAFSPDGKLLAVASTDGRIQLHRYPSMMPVFSLHLGVVSLGEEVYDTDFSHDGRQLAVTTPTRIVIFSTTPQTVKAATPTFAPRILQVLERPKLGGSVGASFRMGKFGRGPASEVGTKNRLYALINAQAVQGSKKRPSYVMMWDADTWRCMSSCAVSHKPATTMAVSPHGRYVAVGSSDLGITLLRASTLHTLLKISDAHDFPPTCLAFSPNGRMLTRSSLSRSL</sequence>
<evidence type="ECO:0000256" key="4">
    <source>
        <dbReference type="ARBA" id="ARBA00022692"/>
    </source>
</evidence>
<evidence type="ECO:0000256" key="9">
    <source>
        <dbReference type="ARBA" id="ARBA00022989"/>
    </source>
</evidence>
<reference evidence="11 12" key="1">
    <citation type="submission" date="2018-10" db="EMBL/GenBank/DDBJ databases">
        <title>Complete genome sequence of Malassezia restricta CBS 7877.</title>
        <authorList>
            <person name="Morand S.C."/>
            <person name="Bertignac M."/>
            <person name="Iltis A."/>
            <person name="Kolder I."/>
            <person name="Pirovano W."/>
            <person name="Jourdain R."/>
            <person name="Clavaud C."/>
        </authorList>
    </citation>
    <scope>NUCLEOTIDE SEQUENCE [LARGE SCALE GENOMIC DNA]</scope>
    <source>
        <strain evidence="11 12">CBS 7877</strain>
    </source>
</reference>
<keyword evidence="12" id="KW-1185">Reference proteome</keyword>
<dbReference type="InterPro" id="IPR045260">
    <property type="entry name" value="Sec12-like"/>
</dbReference>
<dbReference type="GO" id="GO:0005789">
    <property type="term" value="C:endoplasmic reticulum membrane"/>
    <property type="evidence" value="ECO:0007669"/>
    <property type="project" value="UniProtKB-SubCell"/>
</dbReference>
<dbReference type="Pfam" id="PF00400">
    <property type="entry name" value="WD40"/>
    <property type="match status" value="2"/>
</dbReference>
<keyword evidence="10" id="KW-0472">Membrane</keyword>
<evidence type="ECO:0000256" key="6">
    <source>
        <dbReference type="ARBA" id="ARBA00022824"/>
    </source>
</evidence>
<accession>A0A3G2S4J5</accession>
<keyword evidence="5" id="KW-0677">Repeat</keyword>
<dbReference type="GO" id="GO:0006888">
    <property type="term" value="P:endoplasmic reticulum to Golgi vesicle-mediated transport"/>
    <property type="evidence" value="ECO:0007669"/>
    <property type="project" value="TreeGrafter"/>
</dbReference>
<dbReference type="OrthoDB" id="2013972at2759"/>